<dbReference type="PRINTS" id="PR01407">
    <property type="entry name" value="BUTYPHLNCDUF"/>
</dbReference>
<dbReference type="Proteomes" id="UP001652627">
    <property type="component" value="Chromosome 34"/>
</dbReference>
<reference evidence="4" key="1">
    <citation type="submission" date="2025-08" db="UniProtKB">
        <authorList>
            <consortium name="RefSeq"/>
        </authorList>
    </citation>
    <scope>IDENTIFICATION</scope>
    <source>
        <tissue evidence="4">Blood</tissue>
    </source>
</reference>
<dbReference type="InterPro" id="IPR043136">
    <property type="entry name" value="B30.2/SPRY_sf"/>
</dbReference>
<dbReference type="PANTHER" id="PTHR24103">
    <property type="entry name" value="E3 UBIQUITIN-PROTEIN LIGASE TRIM"/>
    <property type="match status" value="1"/>
</dbReference>
<proteinExistence type="predicted"/>
<accession>A0ABM4FZK6</accession>
<gene>
    <name evidence="4" type="primary">LOC136994875</name>
</gene>
<dbReference type="InterPro" id="IPR003879">
    <property type="entry name" value="Butyrophylin_SPRY"/>
</dbReference>
<dbReference type="PROSITE" id="PS50188">
    <property type="entry name" value="B302_SPRY"/>
    <property type="match status" value="1"/>
</dbReference>
<dbReference type="SMART" id="SM00589">
    <property type="entry name" value="PRY"/>
    <property type="match status" value="1"/>
</dbReference>
<evidence type="ECO:0000313" key="3">
    <source>
        <dbReference type="Proteomes" id="UP001652627"/>
    </source>
</evidence>
<dbReference type="Gene3D" id="1.20.58.90">
    <property type="match status" value="1"/>
</dbReference>
<dbReference type="RefSeq" id="XP_067170372.1">
    <property type="nucleotide sequence ID" value="XM_067314271.1"/>
</dbReference>
<dbReference type="Pfam" id="PF00622">
    <property type="entry name" value="SPRY"/>
    <property type="match status" value="1"/>
</dbReference>
<dbReference type="InterPro" id="IPR013320">
    <property type="entry name" value="ConA-like_dom_sf"/>
</dbReference>
<dbReference type="CDD" id="cd13733">
    <property type="entry name" value="SPRY_PRY_C-I_1"/>
    <property type="match status" value="1"/>
</dbReference>
<dbReference type="InterPro" id="IPR006574">
    <property type="entry name" value="PRY"/>
</dbReference>
<dbReference type="InterPro" id="IPR050143">
    <property type="entry name" value="TRIM/RBCC"/>
</dbReference>
<feature type="domain" description="B30.2/SPRY" evidence="2">
    <location>
        <begin position="223"/>
        <end position="419"/>
    </location>
</feature>
<dbReference type="InterPro" id="IPR003877">
    <property type="entry name" value="SPRY_dom"/>
</dbReference>
<keyword evidence="1" id="KW-0175">Coiled coil</keyword>
<name>A0ABM4FZK6_9AVES</name>
<dbReference type="Pfam" id="PF13765">
    <property type="entry name" value="PRY"/>
    <property type="match status" value="1"/>
</dbReference>
<organism evidence="3 4">
    <name type="scientific">Apteryx mantelli</name>
    <name type="common">North Island brown kiwi</name>
    <dbReference type="NCBI Taxonomy" id="2696672"/>
    <lineage>
        <taxon>Eukaryota</taxon>
        <taxon>Metazoa</taxon>
        <taxon>Chordata</taxon>
        <taxon>Craniata</taxon>
        <taxon>Vertebrata</taxon>
        <taxon>Euteleostomi</taxon>
        <taxon>Archelosauria</taxon>
        <taxon>Archosauria</taxon>
        <taxon>Dinosauria</taxon>
        <taxon>Saurischia</taxon>
        <taxon>Theropoda</taxon>
        <taxon>Coelurosauria</taxon>
        <taxon>Aves</taxon>
        <taxon>Palaeognathae</taxon>
        <taxon>Apterygiformes</taxon>
        <taxon>Apterygidae</taxon>
        <taxon>Apteryx</taxon>
    </lineage>
</organism>
<evidence type="ECO:0000259" key="2">
    <source>
        <dbReference type="PROSITE" id="PS50188"/>
    </source>
</evidence>
<dbReference type="SMART" id="SM00449">
    <property type="entry name" value="SPRY"/>
    <property type="match status" value="1"/>
</dbReference>
<evidence type="ECO:0000313" key="4">
    <source>
        <dbReference type="RefSeq" id="XP_067170372.1"/>
    </source>
</evidence>
<evidence type="ECO:0000256" key="1">
    <source>
        <dbReference type="SAM" id="Coils"/>
    </source>
</evidence>
<feature type="coiled-coil region" evidence="1">
    <location>
        <begin position="10"/>
        <end position="37"/>
    </location>
</feature>
<protein>
    <submittedName>
        <fullName evidence="4">E3 ubiquitin-protein ligase TRIM39-like</fullName>
    </submittedName>
</protein>
<dbReference type="SUPFAM" id="SSF49899">
    <property type="entry name" value="Concanavalin A-like lectins/glucanases"/>
    <property type="match status" value="1"/>
</dbReference>
<dbReference type="InterPro" id="IPR001870">
    <property type="entry name" value="B30.2/SPRY"/>
</dbReference>
<dbReference type="Gene3D" id="2.60.120.920">
    <property type="match status" value="1"/>
</dbReference>
<dbReference type="GeneID" id="136994875"/>
<sequence length="419" mass="46756">MPLSTGKALETNTTRALEAVQEEMERTLNEKLATLQNHVEVAHHAAPPLAESNVAELESKLGKALETNTTRALEAMQKEMERILSEKLATLQSYMEAALHAASRLVESSVAELQSKLEKAVETNTARALESVQEEMERILSEKLATLQSYVEAAHRAVLPPEELTSTWTSTLQNLSQEVQTLQRSLESMQASMQHERQHSRADLEGIMSQVEKVAQRFLSKINVAKLESKLEFVKMQRYTVDVTLDADTAHPRLELSPDGKSVKDTGAIRSVPRTEKRFDSHLFVLAKEGYTSGKRYWEVDVGKRRNWDVGIAREPVTRKGTLTLSPEKGFWVIGLADGKDYWARTVPWTRLAVSGKPRKIGIFLNVSAKKLSFFNANNGAHLHTFPLGGDSSQEGKFFPFFSTGSISAKPDTEPLKID</sequence>
<keyword evidence="3" id="KW-1185">Reference proteome</keyword>